<dbReference type="PANTHER" id="PTHR30535:SF34">
    <property type="entry name" value="MOLYBDATE-BINDING PROTEIN MOLA"/>
    <property type="match status" value="1"/>
</dbReference>
<keyword evidence="3" id="KW-0812">Transmembrane</keyword>
<dbReference type="Gene3D" id="3.40.50.1980">
    <property type="entry name" value="Nitrogenase molybdenum iron protein domain"/>
    <property type="match status" value="2"/>
</dbReference>
<feature type="domain" description="Fe/B12 periplasmic-binding" evidence="4">
    <location>
        <begin position="66"/>
        <end position="312"/>
    </location>
</feature>
<dbReference type="AlphaFoldDB" id="A0A3N6N4P9"/>
<sequence>MSTVRICFVALLVAAIAVSPVAAVADAGGESLHSSAAADASTECSFPLTETDDTGTEVTLEEEPETVVTLNPSAAQTMWEIGAEEKVIGTTKHAENLEGAEERTNVSTDAETIEPEIVVDADPDLVLAPSSNFVSEETVETLREAGVTVFYFQSAESIDEVRDRTQLVGSLVGECEGAQETVDWMDEELEIVESALEGEERPDVLYTFFGFTAGEETFIHDLIEAGGGTNVAAEAGVSDYQQLSEETVIDADPEWIVLNTNSPEVPEGAAYESTTAVENDQVLTVEINHLNRPGPRVIHAVTTFAETFHPEAYAAAAAEHDGVEGGADDDDDHAETDVEGDGSTTDDVDEGATADGADESATDDESVAGGADDQPGFGIVAAVVALAVAAVSIGSSRYRHGHR</sequence>
<dbReference type="InterPro" id="IPR026469">
    <property type="entry name" value="Peripla_PGF_1"/>
</dbReference>
<feature type="transmembrane region" description="Helical" evidence="3">
    <location>
        <begin position="376"/>
        <end position="394"/>
    </location>
</feature>
<keyword evidence="3" id="KW-1133">Transmembrane helix</keyword>
<evidence type="ECO:0000256" key="3">
    <source>
        <dbReference type="SAM" id="Phobius"/>
    </source>
</evidence>
<gene>
    <name evidence="5" type="ORF">EA462_02870</name>
</gene>
<dbReference type="RefSeq" id="WP_124177049.1">
    <property type="nucleotide sequence ID" value="NZ_REFY01000001.1"/>
</dbReference>
<dbReference type="PROSITE" id="PS50983">
    <property type="entry name" value="FE_B12_PBP"/>
    <property type="match status" value="1"/>
</dbReference>
<dbReference type="Pfam" id="PF01497">
    <property type="entry name" value="Peripla_BP_2"/>
    <property type="match status" value="1"/>
</dbReference>
<keyword evidence="6" id="KW-1185">Reference proteome</keyword>
<keyword evidence="1" id="KW-0732">Signal</keyword>
<accession>A0A3N6N4P9</accession>
<dbReference type="PANTHER" id="PTHR30535">
    <property type="entry name" value="VITAMIN B12-BINDING PROTEIN"/>
    <property type="match status" value="1"/>
</dbReference>
<feature type="region of interest" description="Disordered" evidence="2">
    <location>
        <begin position="38"/>
        <end position="63"/>
    </location>
</feature>
<organism evidence="5 6">
    <name type="scientific">Natrarchaeobius halalkaliphilus</name>
    <dbReference type="NCBI Taxonomy" id="1679091"/>
    <lineage>
        <taxon>Archaea</taxon>
        <taxon>Methanobacteriati</taxon>
        <taxon>Methanobacteriota</taxon>
        <taxon>Stenosarchaea group</taxon>
        <taxon>Halobacteria</taxon>
        <taxon>Halobacteriales</taxon>
        <taxon>Natrialbaceae</taxon>
        <taxon>Natrarchaeobius</taxon>
    </lineage>
</organism>
<reference evidence="5 6" key="1">
    <citation type="submission" date="2018-10" db="EMBL/GenBank/DDBJ databases">
        <title>Natrarchaeobius chitinivorans gen. nov., sp. nov., and Natrarchaeobius haloalkaliphilus sp. nov., alkaliphilic, chitin-utilizing haloarchaea from hypersaline alkaline lakes.</title>
        <authorList>
            <person name="Sorokin D.Y."/>
            <person name="Elcheninov A.G."/>
            <person name="Kostrikina N.A."/>
            <person name="Bale N.J."/>
            <person name="Sinninghe Damste J.S."/>
            <person name="Khijniak T.V."/>
            <person name="Kublanov I.V."/>
            <person name="Toshchakov S.V."/>
        </authorList>
    </citation>
    <scope>NUCLEOTIDE SEQUENCE [LARGE SCALE GENOMIC DNA]</scope>
    <source>
        <strain evidence="5 6">AArcht-Sl</strain>
    </source>
</reference>
<keyword evidence="3" id="KW-0472">Membrane</keyword>
<comment type="caution">
    <text evidence="5">The sequence shown here is derived from an EMBL/GenBank/DDBJ whole genome shotgun (WGS) entry which is preliminary data.</text>
</comment>
<dbReference type="InterPro" id="IPR054828">
    <property type="entry name" value="Vit_B12_bind_prot"/>
</dbReference>
<evidence type="ECO:0000256" key="1">
    <source>
        <dbReference type="ARBA" id="ARBA00022729"/>
    </source>
</evidence>
<evidence type="ECO:0000256" key="2">
    <source>
        <dbReference type="SAM" id="MobiDB-lite"/>
    </source>
</evidence>
<evidence type="ECO:0000313" key="6">
    <source>
        <dbReference type="Proteomes" id="UP000273828"/>
    </source>
</evidence>
<feature type="compositionally biased region" description="Acidic residues" evidence="2">
    <location>
        <begin position="326"/>
        <end position="366"/>
    </location>
</feature>
<dbReference type="NCBIfam" id="NF038402">
    <property type="entry name" value="TroA_like"/>
    <property type="match status" value="1"/>
</dbReference>
<dbReference type="InterPro" id="IPR050902">
    <property type="entry name" value="ABC_Transporter_SBP"/>
</dbReference>
<feature type="compositionally biased region" description="Acidic residues" evidence="2">
    <location>
        <begin position="50"/>
        <end position="63"/>
    </location>
</feature>
<evidence type="ECO:0000259" key="4">
    <source>
        <dbReference type="PROSITE" id="PS50983"/>
    </source>
</evidence>
<dbReference type="NCBIfam" id="TIGR04281">
    <property type="entry name" value="peripla_PGF_1"/>
    <property type="match status" value="1"/>
</dbReference>
<protein>
    <submittedName>
        <fullName evidence="5">ABC transporter substrate-binding protein</fullName>
    </submittedName>
</protein>
<name>A0A3N6N4P9_9EURY</name>
<dbReference type="SUPFAM" id="SSF53807">
    <property type="entry name" value="Helical backbone' metal receptor"/>
    <property type="match status" value="1"/>
</dbReference>
<dbReference type="OrthoDB" id="214567at2157"/>
<dbReference type="EMBL" id="REFY01000001">
    <property type="protein sequence ID" value="RQG93162.1"/>
    <property type="molecule type" value="Genomic_DNA"/>
</dbReference>
<dbReference type="GO" id="GO:0071281">
    <property type="term" value="P:cellular response to iron ion"/>
    <property type="evidence" value="ECO:0007669"/>
    <property type="project" value="TreeGrafter"/>
</dbReference>
<dbReference type="InterPro" id="IPR002491">
    <property type="entry name" value="ABC_transptr_periplasmic_BD"/>
</dbReference>
<dbReference type="Proteomes" id="UP000273828">
    <property type="component" value="Unassembled WGS sequence"/>
</dbReference>
<proteinExistence type="predicted"/>
<feature type="region of interest" description="Disordered" evidence="2">
    <location>
        <begin position="320"/>
        <end position="372"/>
    </location>
</feature>
<evidence type="ECO:0000313" key="5">
    <source>
        <dbReference type="EMBL" id="RQG93162.1"/>
    </source>
</evidence>